<dbReference type="Gene3D" id="1.20.120.1630">
    <property type="match status" value="1"/>
</dbReference>
<evidence type="ECO:0000313" key="15">
    <source>
        <dbReference type="Proteomes" id="UP000000689"/>
    </source>
</evidence>
<feature type="transmembrane region" description="Helical" evidence="12">
    <location>
        <begin position="198"/>
        <end position="223"/>
    </location>
</feature>
<dbReference type="eggNOG" id="KOG2628">
    <property type="taxonomic scope" value="Eukaryota"/>
</dbReference>
<dbReference type="PROSITE" id="PS51564">
    <property type="entry name" value="SAM_ICMT"/>
    <property type="match status" value="1"/>
</dbReference>
<evidence type="ECO:0000256" key="7">
    <source>
        <dbReference type="ARBA" id="ARBA00022691"/>
    </source>
</evidence>
<keyword evidence="8 12" id="KW-0812">Transmembrane</keyword>
<name>G0W435_NAUDC</name>
<dbReference type="HOGENOM" id="CLU_065200_0_2_1"/>
<dbReference type="AlphaFoldDB" id="G0W435"/>
<dbReference type="InterPro" id="IPR025770">
    <property type="entry name" value="PPMT_MeTrfase"/>
</dbReference>
<keyword evidence="15" id="KW-1185">Reference proteome</keyword>
<evidence type="ECO:0000256" key="12">
    <source>
        <dbReference type="RuleBase" id="RU362022"/>
    </source>
</evidence>
<feature type="compositionally biased region" description="Basic and acidic residues" evidence="13">
    <location>
        <begin position="7"/>
        <end position="18"/>
    </location>
</feature>
<evidence type="ECO:0000256" key="5">
    <source>
        <dbReference type="ARBA" id="ARBA00022603"/>
    </source>
</evidence>
<feature type="transmembrane region" description="Helical" evidence="12">
    <location>
        <begin position="139"/>
        <end position="158"/>
    </location>
</feature>
<keyword evidence="6" id="KW-0808">Transferase</keyword>
<dbReference type="FunFam" id="1.20.120.1630:FF:000018">
    <property type="entry name" value="Protein-S-isoprenylcysteine O-methyltransferase"/>
    <property type="match status" value="1"/>
</dbReference>
<proteinExistence type="inferred from homology"/>
<gene>
    <name evidence="14" type="primary">NDAI0A04160</name>
    <name evidence="14" type="ordered locus">NDAI_0A04160</name>
</gene>
<evidence type="ECO:0000256" key="11">
    <source>
        <dbReference type="ARBA" id="ARBA00023656"/>
    </source>
</evidence>
<keyword evidence="12" id="KW-0256">Endoplasmic reticulum</keyword>
<dbReference type="GO" id="GO:0019236">
    <property type="term" value="P:response to pheromone"/>
    <property type="evidence" value="ECO:0007669"/>
    <property type="project" value="UniProtKB-KW"/>
</dbReference>
<dbReference type="RefSeq" id="XP_003667816.1">
    <property type="nucleotide sequence ID" value="XM_003667768.1"/>
</dbReference>
<protein>
    <recommendedName>
        <fullName evidence="11 12">Protein-S-isoprenylcysteine O-methyltransferase</fullName>
        <ecNumber evidence="3 12">2.1.1.100</ecNumber>
    </recommendedName>
</protein>
<dbReference type="GO" id="GO:0005789">
    <property type="term" value="C:endoplasmic reticulum membrane"/>
    <property type="evidence" value="ECO:0007669"/>
    <property type="project" value="UniProtKB-SubCell"/>
</dbReference>
<dbReference type="OMA" id="IKREEAY"/>
<dbReference type="Proteomes" id="UP000000689">
    <property type="component" value="Chromosome 1"/>
</dbReference>
<feature type="transmembrane region" description="Helical" evidence="12">
    <location>
        <begin position="43"/>
        <end position="64"/>
    </location>
</feature>
<evidence type="ECO:0000256" key="4">
    <source>
        <dbReference type="ARBA" id="ARBA00022507"/>
    </source>
</evidence>
<dbReference type="EC" id="2.1.1.100" evidence="3 12"/>
<comment type="catalytic activity">
    <reaction evidence="12">
        <text>[protein]-C-terminal S-[(2E,6E)-farnesyl]-L-cysteine + S-adenosyl-L-methionine = [protein]-C-terminal S-[(2E,6E)-farnesyl]-L-cysteine methyl ester + S-adenosyl-L-homocysteine</text>
        <dbReference type="Rhea" id="RHEA:21672"/>
        <dbReference type="Rhea" id="RHEA-COMP:12125"/>
        <dbReference type="Rhea" id="RHEA-COMP:12126"/>
        <dbReference type="ChEBI" id="CHEBI:57856"/>
        <dbReference type="ChEBI" id="CHEBI:59789"/>
        <dbReference type="ChEBI" id="CHEBI:90510"/>
        <dbReference type="ChEBI" id="CHEBI:90511"/>
        <dbReference type="EC" id="2.1.1.100"/>
    </reaction>
</comment>
<keyword evidence="10 12" id="KW-0472">Membrane</keyword>
<evidence type="ECO:0000256" key="13">
    <source>
        <dbReference type="SAM" id="MobiDB-lite"/>
    </source>
</evidence>
<evidence type="ECO:0000313" key="14">
    <source>
        <dbReference type="EMBL" id="CCD22573.1"/>
    </source>
</evidence>
<evidence type="ECO:0000256" key="3">
    <source>
        <dbReference type="ARBA" id="ARBA00012151"/>
    </source>
</evidence>
<evidence type="ECO:0000256" key="6">
    <source>
        <dbReference type="ARBA" id="ARBA00022679"/>
    </source>
</evidence>
<sequence>MSSNLRNRTDKQNTKTREESEDLPSIINGKPYPDITRNPLHEVTLTSLFLGTLMGLSIGLLPVLTFKSFNIYIFSFALFHFLEFYVTAKYNPGKVHSDSFILKNGISYTLAHALGVFECLIESYFFQDLKSTSNKTFQKYLSIIGLFLVIMGQSIRFISMKTAGKSFSHLLKTEKEDDHTLVTDGIYSVFRHPSYLGFFWWAVGTQILLLNPISTCIFVYVLWNFFSKRIKIEEKYLIEFFGEDYVNYKKNVYTWIPFIN</sequence>
<evidence type="ECO:0000256" key="2">
    <source>
        <dbReference type="ARBA" id="ARBA00009140"/>
    </source>
</evidence>
<evidence type="ECO:0000256" key="8">
    <source>
        <dbReference type="ARBA" id="ARBA00022692"/>
    </source>
</evidence>
<organism evidence="14 15">
    <name type="scientific">Naumovozyma dairenensis (strain ATCC 10597 / BCRC 20456 / CBS 421 / NBRC 0211 / NRRL Y-12639)</name>
    <name type="common">Saccharomyces dairenensis</name>
    <dbReference type="NCBI Taxonomy" id="1071378"/>
    <lineage>
        <taxon>Eukaryota</taxon>
        <taxon>Fungi</taxon>
        <taxon>Dikarya</taxon>
        <taxon>Ascomycota</taxon>
        <taxon>Saccharomycotina</taxon>
        <taxon>Saccharomycetes</taxon>
        <taxon>Saccharomycetales</taxon>
        <taxon>Saccharomycetaceae</taxon>
        <taxon>Naumovozyma</taxon>
    </lineage>
</organism>
<evidence type="ECO:0000256" key="1">
    <source>
        <dbReference type="ARBA" id="ARBA00004141"/>
    </source>
</evidence>
<dbReference type="PANTHER" id="PTHR12714">
    <property type="entry name" value="PROTEIN-S ISOPRENYLCYSTEINE O-METHYLTRANSFERASE"/>
    <property type="match status" value="1"/>
</dbReference>
<keyword evidence="9 12" id="KW-1133">Transmembrane helix</keyword>
<dbReference type="EMBL" id="HE580267">
    <property type="protein sequence ID" value="CCD22573.1"/>
    <property type="molecule type" value="Genomic_DNA"/>
</dbReference>
<keyword evidence="7 12" id="KW-0949">S-adenosyl-L-methionine</keyword>
<dbReference type="Pfam" id="PF04140">
    <property type="entry name" value="ICMT"/>
    <property type="match status" value="1"/>
</dbReference>
<comment type="subcellular location">
    <subcellularLocation>
        <location evidence="12">Endoplasmic reticulum membrane</location>
        <topology evidence="12">Multi-pass membrane protein</topology>
    </subcellularLocation>
    <subcellularLocation>
        <location evidence="1">Membrane</location>
        <topology evidence="1">Multi-pass membrane protein</topology>
    </subcellularLocation>
</comment>
<reference evidence="14 15" key="1">
    <citation type="journal article" date="2011" name="Proc. Natl. Acad. Sci. U.S.A.">
        <title>Evolutionary erosion of yeast sex chromosomes by mating-type switching accidents.</title>
        <authorList>
            <person name="Gordon J.L."/>
            <person name="Armisen D."/>
            <person name="Proux-Wera E."/>
            <person name="Oheigeartaigh S.S."/>
            <person name="Byrne K.P."/>
            <person name="Wolfe K.H."/>
        </authorList>
    </citation>
    <scope>NUCLEOTIDE SEQUENCE [LARGE SCALE GENOMIC DNA]</scope>
    <source>
        <strain evidence="15">ATCC 10597 / BCRC 20456 / CBS 421 / NBRC 0211 / NRRL Y-12639</strain>
    </source>
</reference>
<evidence type="ECO:0000256" key="10">
    <source>
        <dbReference type="ARBA" id="ARBA00023136"/>
    </source>
</evidence>
<evidence type="ECO:0000256" key="9">
    <source>
        <dbReference type="ARBA" id="ARBA00022989"/>
    </source>
</evidence>
<dbReference type="OrthoDB" id="422086at2759"/>
<feature type="transmembrane region" description="Helical" evidence="12">
    <location>
        <begin position="71"/>
        <end position="88"/>
    </location>
</feature>
<keyword evidence="5 12" id="KW-0489">Methyltransferase</keyword>
<dbReference type="STRING" id="1071378.G0W435"/>
<dbReference type="PANTHER" id="PTHR12714:SF9">
    <property type="entry name" value="PROTEIN-S-ISOPRENYLCYSTEINE O-METHYLTRANSFERASE"/>
    <property type="match status" value="1"/>
</dbReference>
<dbReference type="GO" id="GO:0005637">
    <property type="term" value="C:nuclear inner membrane"/>
    <property type="evidence" value="ECO:0007669"/>
    <property type="project" value="EnsemblFungi"/>
</dbReference>
<dbReference type="GO" id="GO:0004671">
    <property type="term" value="F:protein C-terminal S-isoprenylcysteine carboxyl O-methyltransferase activity"/>
    <property type="evidence" value="ECO:0007669"/>
    <property type="project" value="UniProtKB-EC"/>
</dbReference>
<feature type="region of interest" description="Disordered" evidence="13">
    <location>
        <begin position="1"/>
        <end position="27"/>
    </location>
</feature>
<dbReference type="GO" id="GO:0032259">
    <property type="term" value="P:methylation"/>
    <property type="evidence" value="ECO:0007669"/>
    <property type="project" value="UniProtKB-KW"/>
</dbReference>
<dbReference type="InterPro" id="IPR007269">
    <property type="entry name" value="ICMT_MeTrfase"/>
</dbReference>
<dbReference type="GO" id="GO:0007323">
    <property type="term" value="P:peptide pheromone maturation"/>
    <property type="evidence" value="ECO:0007669"/>
    <property type="project" value="EnsemblFungi"/>
</dbReference>
<accession>G0W435</accession>
<keyword evidence="4" id="KW-0589">Pheromone response</keyword>
<dbReference type="KEGG" id="ndi:NDAI_0A04160"/>
<dbReference type="GeneID" id="11495451"/>
<comment type="similarity">
    <text evidence="2 12">Belongs to the class VI-like SAM-binding methyltransferase superfamily. Isoprenylcysteine carboxyl methyltransferase family.</text>
</comment>